<sequence>WSPLVWQDSYIEIALSINMISRLWSMATSVTVFVHSDTLAIFKAEDNSPTSFSLFPYTNISFDVRFHPYKCLMTQRFCSLSLHLFCTRAPYTWLAMDWVFCLLVLSMGKGSIRLVFSFFY</sequence>
<protein>
    <submittedName>
        <fullName evidence="2">Uncharacterized protein</fullName>
    </submittedName>
</protein>
<dbReference type="EMBL" id="AF378545">
    <property type="protein sequence ID" value="AAK58048.1"/>
    <property type="molecule type" value="mRNA"/>
</dbReference>
<evidence type="ECO:0000313" key="2">
    <source>
        <dbReference type="EMBL" id="AAK58048.1"/>
    </source>
</evidence>
<feature type="transmembrane region" description="Helical" evidence="1">
    <location>
        <begin position="98"/>
        <end position="119"/>
    </location>
</feature>
<accession>Q96W45</accession>
<evidence type="ECO:0000256" key="1">
    <source>
        <dbReference type="SAM" id="Phobius"/>
    </source>
</evidence>
<keyword evidence="1" id="KW-0472">Membrane</keyword>
<feature type="non-terminal residue" evidence="2">
    <location>
        <position position="1"/>
    </location>
</feature>
<organism evidence="2">
    <name type="scientific">Ophiostoma novo-ulmi</name>
    <dbReference type="NCBI Taxonomy" id="42373"/>
    <lineage>
        <taxon>Eukaryota</taxon>
        <taxon>Fungi</taxon>
        <taxon>Dikarya</taxon>
        <taxon>Ascomycota</taxon>
        <taxon>Pezizomycotina</taxon>
        <taxon>Sordariomycetes</taxon>
        <taxon>Sordariomycetidae</taxon>
        <taxon>Ophiostomatales</taxon>
        <taxon>Ophiostomataceae</taxon>
        <taxon>Ophiostoma</taxon>
    </lineage>
</organism>
<proteinExistence type="evidence at transcript level"/>
<reference evidence="2" key="1">
    <citation type="submission" date="2001-05" db="EMBL/GenBank/DDBJ databases">
        <title>A first detailed genetic map and electrophoretic karyotypes of the Dutch elm disease pathogens.</title>
        <authorList>
            <person name="Dusabenyagasani M."/>
            <person name="Dufour J."/>
            <person name="Bernier L."/>
        </authorList>
    </citation>
    <scope>NUCLEOTIDE SEQUENCE</scope>
    <source>
        <strain evidence="2">MH75</strain>
    </source>
</reference>
<keyword evidence="1" id="KW-0812">Transmembrane</keyword>
<dbReference type="AlphaFoldDB" id="Q96W45"/>
<keyword evidence="1" id="KW-1133">Transmembrane helix</keyword>
<name>Q96W45_OPHNO</name>